<sequence length="119" mass="13807">MATLNLEFAFHLYQTNTQIKSEIPCLFIDNCYSEWPSSSIFVFITPHAEKHGQHLKQKNEPFLGHQPPVHPLISHSNHKPNITSVHLKPPTKELNPLKNRRTERKSQTNHTTRIEILNP</sequence>
<dbReference type="Proteomes" id="UP001374535">
    <property type="component" value="Chromosome 4"/>
</dbReference>
<organism evidence="2 3">
    <name type="scientific">Vigna mungo</name>
    <name type="common">Black gram</name>
    <name type="synonym">Phaseolus mungo</name>
    <dbReference type="NCBI Taxonomy" id="3915"/>
    <lineage>
        <taxon>Eukaryota</taxon>
        <taxon>Viridiplantae</taxon>
        <taxon>Streptophyta</taxon>
        <taxon>Embryophyta</taxon>
        <taxon>Tracheophyta</taxon>
        <taxon>Spermatophyta</taxon>
        <taxon>Magnoliopsida</taxon>
        <taxon>eudicotyledons</taxon>
        <taxon>Gunneridae</taxon>
        <taxon>Pentapetalae</taxon>
        <taxon>rosids</taxon>
        <taxon>fabids</taxon>
        <taxon>Fabales</taxon>
        <taxon>Fabaceae</taxon>
        <taxon>Papilionoideae</taxon>
        <taxon>50 kb inversion clade</taxon>
        <taxon>NPAAA clade</taxon>
        <taxon>indigoferoid/millettioid clade</taxon>
        <taxon>Phaseoleae</taxon>
        <taxon>Vigna</taxon>
    </lineage>
</organism>
<evidence type="ECO:0000313" key="2">
    <source>
        <dbReference type="EMBL" id="WVZ15535.1"/>
    </source>
</evidence>
<proteinExistence type="predicted"/>
<evidence type="ECO:0000256" key="1">
    <source>
        <dbReference type="SAM" id="MobiDB-lite"/>
    </source>
</evidence>
<dbReference type="AlphaFoldDB" id="A0AAQ3NUF0"/>
<dbReference type="EMBL" id="CP144697">
    <property type="protein sequence ID" value="WVZ15535.1"/>
    <property type="molecule type" value="Genomic_DNA"/>
</dbReference>
<protein>
    <submittedName>
        <fullName evidence="2">Uncharacterized protein</fullName>
    </submittedName>
</protein>
<gene>
    <name evidence="2" type="ORF">V8G54_013101</name>
</gene>
<feature type="region of interest" description="Disordered" evidence="1">
    <location>
        <begin position="53"/>
        <end position="119"/>
    </location>
</feature>
<name>A0AAQ3NUF0_VIGMU</name>
<reference evidence="2 3" key="1">
    <citation type="journal article" date="2023" name="Life. Sci Alliance">
        <title>Evolutionary insights into 3D genome organization and epigenetic landscape of Vigna mungo.</title>
        <authorList>
            <person name="Junaid A."/>
            <person name="Singh B."/>
            <person name="Bhatia S."/>
        </authorList>
    </citation>
    <scope>NUCLEOTIDE SEQUENCE [LARGE SCALE GENOMIC DNA]</scope>
    <source>
        <strain evidence="2">Urdbean</strain>
    </source>
</reference>
<accession>A0AAQ3NUF0</accession>
<evidence type="ECO:0000313" key="3">
    <source>
        <dbReference type="Proteomes" id="UP001374535"/>
    </source>
</evidence>
<keyword evidence="3" id="KW-1185">Reference proteome</keyword>